<reference evidence="3" key="1">
    <citation type="submission" date="2024-02" db="UniProtKB">
        <authorList>
            <consortium name="WormBaseParasite"/>
        </authorList>
    </citation>
    <scope>IDENTIFICATION</scope>
</reference>
<dbReference type="Proteomes" id="UP000887575">
    <property type="component" value="Unassembled WGS sequence"/>
</dbReference>
<keyword evidence="2" id="KW-1185">Reference proteome</keyword>
<proteinExistence type="predicted"/>
<sequence>MRFYVLIGAALCLALVFGAPKRRGTDNCGLISGPKGHWKKTGQADIWCEMCLDITEILKTYEECGEEKLAEKLDEYCQEKFGNGTFGNLCIKNVNEIAHEAIDDTADINSTSVCDSLTKEPDCKFRLNFEYVLY</sequence>
<keyword evidence="1" id="KW-0732">Signal</keyword>
<name>A0AAF3FP25_9BILA</name>
<organism evidence="2 3">
    <name type="scientific">Mesorhabditis belari</name>
    <dbReference type="NCBI Taxonomy" id="2138241"/>
    <lineage>
        <taxon>Eukaryota</taxon>
        <taxon>Metazoa</taxon>
        <taxon>Ecdysozoa</taxon>
        <taxon>Nematoda</taxon>
        <taxon>Chromadorea</taxon>
        <taxon>Rhabditida</taxon>
        <taxon>Rhabditina</taxon>
        <taxon>Rhabditomorpha</taxon>
        <taxon>Rhabditoidea</taxon>
        <taxon>Rhabditidae</taxon>
        <taxon>Mesorhabditinae</taxon>
        <taxon>Mesorhabditis</taxon>
    </lineage>
</organism>
<evidence type="ECO:0000256" key="1">
    <source>
        <dbReference type="SAM" id="SignalP"/>
    </source>
</evidence>
<accession>A0AAF3FP25</accession>
<evidence type="ECO:0000313" key="2">
    <source>
        <dbReference type="Proteomes" id="UP000887575"/>
    </source>
</evidence>
<dbReference type="WBParaSite" id="MBELARI_LOCUS7840">
    <property type="protein sequence ID" value="MBELARI_LOCUS7840"/>
    <property type="gene ID" value="MBELARI_LOCUS7840"/>
</dbReference>
<protein>
    <submittedName>
        <fullName evidence="3">Saposin B-type domain-containing protein</fullName>
    </submittedName>
</protein>
<evidence type="ECO:0000313" key="3">
    <source>
        <dbReference type="WBParaSite" id="MBELARI_LOCUS7840"/>
    </source>
</evidence>
<feature type="chain" id="PRO_5042262497" evidence="1">
    <location>
        <begin position="19"/>
        <end position="134"/>
    </location>
</feature>
<feature type="signal peptide" evidence="1">
    <location>
        <begin position="1"/>
        <end position="18"/>
    </location>
</feature>
<dbReference type="AlphaFoldDB" id="A0AAF3FP25"/>